<dbReference type="Pfam" id="PF08448">
    <property type="entry name" value="PAS_4"/>
    <property type="match status" value="1"/>
</dbReference>
<dbReference type="Pfam" id="PF00512">
    <property type="entry name" value="HisKA"/>
    <property type="match status" value="1"/>
</dbReference>
<dbReference type="InterPro" id="IPR013656">
    <property type="entry name" value="PAS_4"/>
</dbReference>
<dbReference type="NCBIfam" id="TIGR00229">
    <property type="entry name" value="sensory_box"/>
    <property type="match status" value="1"/>
</dbReference>
<feature type="transmembrane region" description="Helical" evidence="10">
    <location>
        <begin position="77"/>
        <end position="96"/>
    </location>
</feature>
<dbReference type="Proteomes" id="UP000000263">
    <property type="component" value="Chromosome"/>
</dbReference>
<keyword evidence="9" id="KW-0175">Coiled coil</keyword>
<dbReference type="SUPFAM" id="SSF55785">
    <property type="entry name" value="PYP-like sensor domain (PAS domain)"/>
    <property type="match status" value="1"/>
</dbReference>
<dbReference type="SMART" id="SM00388">
    <property type="entry name" value="HisKA"/>
    <property type="match status" value="1"/>
</dbReference>
<evidence type="ECO:0000256" key="3">
    <source>
        <dbReference type="ARBA" id="ARBA00012438"/>
    </source>
</evidence>
<evidence type="ECO:0000256" key="2">
    <source>
        <dbReference type="ARBA" id="ARBA00006402"/>
    </source>
</evidence>
<feature type="coiled-coil region" evidence="9">
    <location>
        <begin position="350"/>
        <end position="377"/>
    </location>
</feature>
<dbReference type="InterPro" id="IPR003661">
    <property type="entry name" value="HisK_dim/P_dom"/>
</dbReference>
<comment type="catalytic activity">
    <reaction evidence="1">
        <text>ATP + protein L-histidine = ADP + protein N-phospho-L-histidine.</text>
        <dbReference type="EC" id="2.7.13.3"/>
    </reaction>
</comment>
<dbReference type="Pfam" id="PF02518">
    <property type="entry name" value="HATPase_c"/>
    <property type="match status" value="1"/>
</dbReference>
<dbReference type="eggNOG" id="COG2205">
    <property type="taxonomic scope" value="Bacteria"/>
</dbReference>
<dbReference type="CDD" id="cd00130">
    <property type="entry name" value="PAS"/>
    <property type="match status" value="1"/>
</dbReference>
<keyword evidence="10" id="KW-0472">Membrane</keyword>
<feature type="transmembrane region" description="Helical" evidence="10">
    <location>
        <begin position="12"/>
        <end position="33"/>
    </location>
</feature>
<comment type="similarity">
    <text evidence="2">In the N-terminal section; belongs to the phytochrome family.</text>
</comment>
<protein>
    <recommendedName>
        <fullName evidence="8">Circadian input-output histidine kinase CikA</fullName>
        <ecNumber evidence="3">2.7.13.3</ecNumber>
    </recommendedName>
</protein>
<keyword evidence="10" id="KW-1133">Transmembrane helix</keyword>
<dbReference type="InterPro" id="IPR031621">
    <property type="entry name" value="HisKA_7TM"/>
</dbReference>
<organism evidence="14 15">
    <name type="scientific">Roseiflexus castenholzii (strain DSM 13941 / HLO8)</name>
    <dbReference type="NCBI Taxonomy" id="383372"/>
    <lineage>
        <taxon>Bacteria</taxon>
        <taxon>Bacillati</taxon>
        <taxon>Chloroflexota</taxon>
        <taxon>Chloroflexia</taxon>
        <taxon>Chloroflexales</taxon>
        <taxon>Roseiflexineae</taxon>
        <taxon>Roseiflexaceae</taxon>
        <taxon>Roseiflexus</taxon>
    </lineage>
</organism>
<dbReference type="InterPro" id="IPR003594">
    <property type="entry name" value="HATPase_dom"/>
</dbReference>
<evidence type="ECO:0000256" key="10">
    <source>
        <dbReference type="SAM" id="Phobius"/>
    </source>
</evidence>
<evidence type="ECO:0000256" key="7">
    <source>
        <dbReference type="ARBA" id="ARBA00023012"/>
    </source>
</evidence>
<keyword evidence="10" id="KW-0812">Transmembrane</keyword>
<keyword evidence="6 14" id="KW-0418">Kinase</keyword>
<dbReference type="PANTHER" id="PTHR43047">
    <property type="entry name" value="TWO-COMPONENT HISTIDINE PROTEIN KINASE"/>
    <property type="match status" value="1"/>
</dbReference>
<keyword evidence="5 14" id="KW-0808">Transferase</keyword>
<evidence type="ECO:0000256" key="4">
    <source>
        <dbReference type="ARBA" id="ARBA00022553"/>
    </source>
</evidence>
<dbReference type="PROSITE" id="PS50109">
    <property type="entry name" value="HIS_KIN"/>
    <property type="match status" value="1"/>
</dbReference>
<dbReference type="KEGG" id="rca:Rcas_2639"/>
<dbReference type="Gene3D" id="3.30.565.10">
    <property type="entry name" value="Histidine kinase-like ATPase, C-terminal domain"/>
    <property type="match status" value="1"/>
</dbReference>
<feature type="domain" description="PAC" evidence="13">
    <location>
        <begin position="307"/>
        <end position="359"/>
    </location>
</feature>
<dbReference type="InterPro" id="IPR035965">
    <property type="entry name" value="PAS-like_dom_sf"/>
</dbReference>
<dbReference type="Gene3D" id="3.30.450.20">
    <property type="entry name" value="PAS domain"/>
    <property type="match status" value="1"/>
</dbReference>
<dbReference type="InterPro" id="IPR000700">
    <property type="entry name" value="PAS-assoc_C"/>
</dbReference>
<feature type="transmembrane region" description="Helical" evidence="10">
    <location>
        <begin position="108"/>
        <end position="124"/>
    </location>
</feature>
<dbReference type="SMART" id="SM00091">
    <property type="entry name" value="PAS"/>
    <property type="match status" value="1"/>
</dbReference>
<dbReference type="InterPro" id="IPR004358">
    <property type="entry name" value="Sig_transdc_His_kin-like_C"/>
</dbReference>
<feature type="domain" description="Histidine kinase" evidence="11">
    <location>
        <begin position="391"/>
        <end position="622"/>
    </location>
</feature>
<proteinExistence type="inferred from homology"/>
<feature type="transmembrane region" description="Helical" evidence="10">
    <location>
        <begin position="153"/>
        <end position="174"/>
    </location>
</feature>
<dbReference type="InterPro" id="IPR036890">
    <property type="entry name" value="HATPase_C_sf"/>
</dbReference>
<evidence type="ECO:0000256" key="9">
    <source>
        <dbReference type="SAM" id="Coils"/>
    </source>
</evidence>
<evidence type="ECO:0000256" key="1">
    <source>
        <dbReference type="ARBA" id="ARBA00000085"/>
    </source>
</evidence>
<evidence type="ECO:0000259" key="11">
    <source>
        <dbReference type="PROSITE" id="PS50109"/>
    </source>
</evidence>
<feature type="transmembrane region" description="Helical" evidence="10">
    <location>
        <begin position="45"/>
        <end position="65"/>
    </location>
</feature>
<dbReference type="RefSeq" id="WP_012121136.1">
    <property type="nucleotide sequence ID" value="NC_009767.1"/>
</dbReference>
<name>A7NMF0_ROSCS</name>
<dbReference type="Pfam" id="PF16927">
    <property type="entry name" value="HisKA_7TM"/>
    <property type="match status" value="1"/>
</dbReference>
<dbReference type="FunFam" id="3.30.565.10:FF:000010">
    <property type="entry name" value="Sensor histidine kinase RcsC"/>
    <property type="match status" value="1"/>
</dbReference>
<keyword evidence="4" id="KW-0597">Phosphoprotein</keyword>
<dbReference type="SUPFAM" id="SSF55874">
    <property type="entry name" value="ATPase domain of HSP90 chaperone/DNA topoisomerase II/histidine kinase"/>
    <property type="match status" value="1"/>
</dbReference>
<dbReference type="CDD" id="cd00082">
    <property type="entry name" value="HisKA"/>
    <property type="match status" value="1"/>
</dbReference>
<feature type="domain" description="PAS" evidence="12">
    <location>
        <begin position="248"/>
        <end position="286"/>
    </location>
</feature>
<dbReference type="PANTHER" id="PTHR43047:SF78">
    <property type="entry name" value="SENSORY_REGULATORY PROTEIN RPFC"/>
    <property type="match status" value="1"/>
</dbReference>
<reference evidence="14 15" key="1">
    <citation type="submission" date="2007-08" db="EMBL/GenBank/DDBJ databases">
        <title>Complete sequence of Roseiflexus castenholzii DSM 13941.</title>
        <authorList>
            <consortium name="US DOE Joint Genome Institute"/>
            <person name="Copeland A."/>
            <person name="Lucas S."/>
            <person name="Lapidus A."/>
            <person name="Barry K."/>
            <person name="Glavina del Rio T."/>
            <person name="Dalin E."/>
            <person name="Tice H."/>
            <person name="Pitluck S."/>
            <person name="Thompson L.S."/>
            <person name="Brettin T."/>
            <person name="Bruce D."/>
            <person name="Detter J.C."/>
            <person name="Han C."/>
            <person name="Tapia R."/>
            <person name="Schmutz J."/>
            <person name="Larimer F."/>
            <person name="Land M."/>
            <person name="Hauser L."/>
            <person name="Kyrpides N."/>
            <person name="Mikhailova N."/>
            <person name="Bryant D.A."/>
            <person name="Hanada S."/>
            <person name="Tsukatani Y."/>
            <person name="Richardson P."/>
        </authorList>
    </citation>
    <scope>NUCLEOTIDE SEQUENCE [LARGE SCALE GENOMIC DNA]</scope>
    <source>
        <strain evidence="15">DSM 13941 / HLO8</strain>
    </source>
</reference>
<evidence type="ECO:0000256" key="6">
    <source>
        <dbReference type="ARBA" id="ARBA00022777"/>
    </source>
</evidence>
<gene>
    <name evidence="14" type="ordered locus">Rcas_2639</name>
</gene>
<dbReference type="PROSITE" id="PS50113">
    <property type="entry name" value="PAC"/>
    <property type="match status" value="1"/>
</dbReference>
<dbReference type="AlphaFoldDB" id="A7NMF0"/>
<evidence type="ECO:0000313" key="14">
    <source>
        <dbReference type="EMBL" id="ABU58712.1"/>
    </source>
</evidence>
<dbReference type="InterPro" id="IPR005467">
    <property type="entry name" value="His_kinase_dom"/>
</dbReference>
<keyword evidence="15" id="KW-1185">Reference proteome</keyword>
<dbReference type="InterPro" id="IPR036097">
    <property type="entry name" value="HisK_dim/P_sf"/>
</dbReference>
<dbReference type="HOGENOM" id="CLU_000445_114_58_0"/>
<dbReference type="PROSITE" id="PS50112">
    <property type="entry name" value="PAS"/>
    <property type="match status" value="1"/>
</dbReference>
<evidence type="ECO:0000256" key="5">
    <source>
        <dbReference type="ARBA" id="ARBA00022679"/>
    </source>
</evidence>
<evidence type="ECO:0000259" key="12">
    <source>
        <dbReference type="PROSITE" id="PS50112"/>
    </source>
</evidence>
<dbReference type="SMART" id="SM00387">
    <property type="entry name" value="HATPase_c"/>
    <property type="match status" value="1"/>
</dbReference>
<accession>A7NMF0</accession>
<dbReference type="SUPFAM" id="SSF47384">
    <property type="entry name" value="Homodimeric domain of signal transducing histidine kinase"/>
    <property type="match status" value="1"/>
</dbReference>
<evidence type="ECO:0000256" key="8">
    <source>
        <dbReference type="ARBA" id="ARBA00074306"/>
    </source>
</evidence>
<dbReference type="EMBL" id="CP000804">
    <property type="protein sequence ID" value="ABU58712.1"/>
    <property type="molecule type" value="Genomic_DNA"/>
</dbReference>
<feature type="transmembrane region" description="Helical" evidence="10">
    <location>
        <begin position="181"/>
        <end position="199"/>
    </location>
</feature>
<feature type="transmembrane region" description="Helical" evidence="10">
    <location>
        <begin position="219"/>
        <end position="237"/>
    </location>
</feature>
<evidence type="ECO:0000259" key="13">
    <source>
        <dbReference type="PROSITE" id="PS50113"/>
    </source>
</evidence>
<sequence>MADVTTTGWQPALPYTLPLVISASLAVIVAMFVWQRRTVPGARPLIVLSIAAAVWSFAYAMEIAATPAPIALFWARVQYLGIMTLPVAWIAFTLEYAGLKPWLTRRTMAEILIVPALTQIAVWTNDDHGLIWPQIRLNTEGPFPILDFDHGPAFWVCNIYAHICLASGTLILLWRFVRSQQLYLSQIVVFLIGALAPWIGNGLYVLNLTPWTGLDLSPFGFTFTAGAIAFGAVRLRFLDVVPIARDIVLESMSQSVIVLDDDNRIVDINRAAQHVIGCTAAEVIGKPIRQALSRWPQVLDRYYNIVELNEEVQLEIEGRPLVLDVLISPLRDRNGRLRGRLIVWHDITRLKQIEEVLRQRNDELTALQQTLMVARDQAEAAHRAKSAFLAHMSHEVRTPLSAILGYTDLIRLDLTRRGQSVYQEELEAIHASAQHLLTMINNILDLSKIDAGRMPLYIELFSIEALVHNVTQTARPLAARNGNSLTVIRAPDADLMTSDKTKIRQVLLNLLSNAAKFTENGAISLRIWRELSLSPAMKAIDDGADWIVFEIADTGIGIAPEHLPLLFQDFSRIEDADHQRYGGTGLGLAISRQFCRLMGGDITVASAPGKGTTFTVRLPATIRSEGSDNDAVVSDPAQVER</sequence>
<dbReference type="Gene3D" id="1.10.287.130">
    <property type="match status" value="1"/>
</dbReference>
<dbReference type="InterPro" id="IPR000014">
    <property type="entry name" value="PAS"/>
</dbReference>
<dbReference type="PRINTS" id="PR00344">
    <property type="entry name" value="BCTRLSENSOR"/>
</dbReference>
<dbReference type="OrthoDB" id="139058at2"/>
<dbReference type="GO" id="GO:0000155">
    <property type="term" value="F:phosphorelay sensor kinase activity"/>
    <property type="evidence" value="ECO:0007669"/>
    <property type="project" value="InterPro"/>
</dbReference>
<dbReference type="EC" id="2.7.13.3" evidence="3"/>
<dbReference type="CDD" id="cd16922">
    <property type="entry name" value="HATPase_EvgS-ArcB-TorS-like"/>
    <property type="match status" value="1"/>
</dbReference>
<dbReference type="STRING" id="383372.Rcas_2639"/>
<evidence type="ECO:0000313" key="15">
    <source>
        <dbReference type="Proteomes" id="UP000000263"/>
    </source>
</evidence>
<keyword evidence="7" id="KW-0902">Two-component regulatory system</keyword>